<feature type="compositionally biased region" description="Basic residues" evidence="1">
    <location>
        <begin position="33"/>
        <end position="42"/>
    </location>
</feature>
<evidence type="ECO:0000313" key="2">
    <source>
        <dbReference type="EMBL" id="GEY21949.1"/>
    </source>
</evidence>
<evidence type="ECO:0000256" key="1">
    <source>
        <dbReference type="SAM" id="MobiDB-lite"/>
    </source>
</evidence>
<comment type="caution">
    <text evidence="2">The sequence shown here is derived from an EMBL/GenBank/DDBJ whole genome shotgun (WGS) entry which is preliminary data.</text>
</comment>
<name>A0A699HGK5_TANCI</name>
<feature type="compositionally biased region" description="Basic and acidic residues" evidence="1">
    <location>
        <begin position="113"/>
        <end position="122"/>
    </location>
</feature>
<dbReference type="EMBL" id="BKCJ010160864">
    <property type="protein sequence ID" value="GEY21949.1"/>
    <property type="molecule type" value="Genomic_DNA"/>
</dbReference>
<feature type="compositionally biased region" description="Basic residues" evidence="1">
    <location>
        <begin position="138"/>
        <end position="151"/>
    </location>
</feature>
<protein>
    <submittedName>
        <fullName evidence="2">Uncharacterized protein</fullName>
    </submittedName>
</protein>
<feature type="region of interest" description="Disordered" evidence="1">
    <location>
        <begin position="1"/>
        <end position="151"/>
    </location>
</feature>
<dbReference type="AlphaFoldDB" id="A0A699HGK5"/>
<reference evidence="2" key="1">
    <citation type="journal article" date="2019" name="Sci. Rep.">
        <title>Draft genome of Tanacetum cinerariifolium, the natural source of mosquito coil.</title>
        <authorList>
            <person name="Yamashiro T."/>
            <person name="Shiraishi A."/>
            <person name="Satake H."/>
            <person name="Nakayama K."/>
        </authorList>
    </citation>
    <scope>NUCLEOTIDE SEQUENCE</scope>
</reference>
<sequence>MAKRDEMAARNRRSKVDLSSIQVADADDGGLPKAKKNYKKSSKVNEVLHHKPSPNTKSSVRRLPKKVTKEKGPVKPKAARVESNVGKRKRLVKDKEVEDERDSDVEVSDGESDSDKEHKVSEEADVSNESEGGGGKGVKTKVFKGKKKVVV</sequence>
<gene>
    <name evidence="2" type="ORF">Tci_393923</name>
</gene>
<feature type="compositionally biased region" description="Acidic residues" evidence="1">
    <location>
        <begin position="99"/>
        <end position="112"/>
    </location>
</feature>
<organism evidence="2">
    <name type="scientific">Tanacetum cinerariifolium</name>
    <name type="common">Dalmatian daisy</name>
    <name type="synonym">Chrysanthemum cinerariifolium</name>
    <dbReference type="NCBI Taxonomy" id="118510"/>
    <lineage>
        <taxon>Eukaryota</taxon>
        <taxon>Viridiplantae</taxon>
        <taxon>Streptophyta</taxon>
        <taxon>Embryophyta</taxon>
        <taxon>Tracheophyta</taxon>
        <taxon>Spermatophyta</taxon>
        <taxon>Magnoliopsida</taxon>
        <taxon>eudicotyledons</taxon>
        <taxon>Gunneridae</taxon>
        <taxon>Pentapetalae</taxon>
        <taxon>asterids</taxon>
        <taxon>campanulids</taxon>
        <taxon>Asterales</taxon>
        <taxon>Asteraceae</taxon>
        <taxon>Asteroideae</taxon>
        <taxon>Anthemideae</taxon>
        <taxon>Anthemidinae</taxon>
        <taxon>Tanacetum</taxon>
    </lineage>
</organism>
<accession>A0A699HGK5</accession>
<proteinExistence type="predicted"/>